<keyword evidence="5" id="KW-1185">Reference proteome</keyword>
<reference evidence="4 5" key="1">
    <citation type="journal article" date="2016" name="Arch. Microbiol.">
        <title>Streptomyces zhihengii sp. nov., isolated from rhizospheric soil of Psammosilene tunicoides.</title>
        <authorList>
            <person name="Huang M.J."/>
            <person name="Fei J.J."/>
            <person name="Salam N."/>
            <person name="Kim C.J."/>
            <person name="Hozzein W.N."/>
            <person name="Xiao M."/>
            <person name="Huang H.Q."/>
            <person name="Li W.J."/>
        </authorList>
    </citation>
    <scope>NUCLEOTIDE SEQUENCE [LARGE SCALE GENOMIC DNA]</scope>
    <source>
        <strain evidence="4 5">YIM T102</strain>
    </source>
</reference>
<evidence type="ECO:0000313" key="5">
    <source>
        <dbReference type="Proteomes" id="UP000664109"/>
    </source>
</evidence>
<sequence length="188" mass="20523">MQRRFRRLLATVATAGAVAVMAPTAVAAPQAVQPLARPAFKLPFDCNQTWRGSNWDGHSPGHSIDWNHYDANGTPDDFKRRVFASAGGTVLSSYYSTTNGYGHTIVIGHGDGWQTRYAHLYDREVKAGDKVTIGQLIGRVGASSATSEFSPHLHYEQIHNGAVVVATLQGLSYPDFTVRYQKSTNRCG</sequence>
<dbReference type="InterPro" id="IPR050570">
    <property type="entry name" value="Cell_wall_metabolism_enzyme"/>
</dbReference>
<gene>
    <name evidence="4" type="ORF">JE024_04145</name>
</gene>
<organism evidence="4 5">
    <name type="scientific">Streptomyces zhihengii</name>
    <dbReference type="NCBI Taxonomy" id="1818004"/>
    <lineage>
        <taxon>Bacteria</taxon>
        <taxon>Bacillati</taxon>
        <taxon>Actinomycetota</taxon>
        <taxon>Actinomycetes</taxon>
        <taxon>Kitasatosporales</taxon>
        <taxon>Streptomycetaceae</taxon>
        <taxon>Streptomyces</taxon>
    </lineage>
</organism>
<feature type="chain" id="PRO_5045284031" evidence="2">
    <location>
        <begin position="28"/>
        <end position="188"/>
    </location>
</feature>
<dbReference type="PANTHER" id="PTHR21666">
    <property type="entry name" value="PEPTIDASE-RELATED"/>
    <property type="match status" value="1"/>
</dbReference>
<protein>
    <submittedName>
        <fullName evidence="4">M23 family metallopeptidase</fullName>
    </submittedName>
</protein>
<comment type="caution">
    <text evidence="4">The sequence shown here is derived from an EMBL/GenBank/DDBJ whole genome shotgun (WGS) entry which is preliminary data.</text>
</comment>
<dbReference type="RefSeq" id="WP_205372264.1">
    <property type="nucleotide sequence ID" value="NZ_JAFEJA010000001.1"/>
</dbReference>
<dbReference type="CDD" id="cd12797">
    <property type="entry name" value="M23_peptidase"/>
    <property type="match status" value="1"/>
</dbReference>
<dbReference type="InterPro" id="IPR011055">
    <property type="entry name" value="Dup_hybrid_motif"/>
</dbReference>
<proteinExistence type="predicted"/>
<evidence type="ECO:0000256" key="2">
    <source>
        <dbReference type="SAM" id="SignalP"/>
    </source>
</evidence>
<dbReference type="PANTHER" id="PTHR21666:SF289">
    <property type="entry name" value="L-ALA--D-GLU ENDOPEPTIDASE"/>
    <property type="match status" value="1"/>
</dbReference>
<dbReference type="Proteomes" id="UP000664109">
    <property type="component" value="Unassembled WGS sequence"/>
</dbReference>
<dbReference type="EMBL" id="JAFEJA010000001">
    <property type="protein sequence ID" value="MBM9617940.1"/>
    <property type="molecule type" value="Genomic_DNA"/>
</dbReference>
<evidence type="ECO:0000256" key="1">
    <source>
        <dbReference type="ARBA" id="ARBA00022729"/>
    </source>
</evidence>
<evidence type="ECO:0000313" key="4">
    <source>
        <dbReference type="EMBL" id="MBM9617940.1"/>
    </source>
</evidence>
<dbReference type="Pfam" id="PF01551">
    <property type="entry name" value="Peptidase_M23"/>
    <property type="match status" value="1"/>
</dbReference>
<accession>A0ABS2UML1</accession>
<dbReference type="Gene3D" id="2.70.70.10">
    <property type="entry name" value="Glucose Permease (Domain IIA)"/>
    <property type="match status" value="1"/>
</dbReference>
<keyword evidence="1 2" id="KW-0732">Signal</keyword>
<feature type="domain" description="M23ase beta-sheet core" evidence="3">
    <location>
        <begin position="80"/>
        <end position="162"/>
    </location>
</feature>
<evidence type="ECO:0000259" key="3">
    <source>
        <dbReference type="Pfam" id="PF01551"/>
    </source>
</evidence>
<name>A0ABS2UML1_9ACTN</name>
<feature type="signal peptide" evidence="2">
    <location>
        <begin position="1"/>
        <end position="27"/>
    </location>
</feature>
<dbReference type="InterPro" id="IPR016047">
    <property type="entry name" value="M23ase_b-sheet_dom"/>
</dbReference>
<dbReference type="SUPFAM" id="SSF51261">
    <property type="entry name" value="Duplicated hybrid motif"/>
    <property type="match status" value="1"/>
</dbReference>